<feature type="signal peptide" evidence="1">
    <location>
        <begin position="1"/>
        <end position="19"/>
    </location>
</feature>
<name>A0ABW7N6E9_9BACT</name>
<dbReference type="EMBL" id="JBIPKE010000014">
    <property type="protein sequence ID" value="MFH6983084.1"/>
    <property type="molecule type" value="Genomic_DNA"/>
</dbReference>
<sequence length="400" mass="44989">MKTIKIFCVLMLWGGFAFGQNPELAFELNVNTVGKPYLRISILPQLNSGQTMDANSPVDYTFKLDKGGVDYFGSDVRISMAVSRKSIDLDMYDVSKQKLLGLSTASSDFTIVFNRPLTIKTTQGDYEYSVAKISELSKGKITFTEDQVKQYTVSRGGEFSFINNNFEMFYVPAAESDTDEGEYGVKFAYRNAYKGVEIFTGTAYFMAEGQVSTNPKDSLNYLSIYPVSYSNLDLEKTTEWLITAGLEGNQDLSSYRGAINLAKNMLLPNLIDLSYGYDRLRLKPVLQAGLKAYAEGDNRRKNADGSEQQNEKSAMVFANLYYVIPIYHSFTAIVEGQLFYDFNTTINADKELKNYYKLTMGYDVPNTEFKAFFSYQNGERTISPSKDELMSIGLLALFGN</sequence>
<organism evidence="2 3">
    <name type="scientific">Marinoscillum luteum</name>
    <dbReference type="NCBI Taxonomy" id="861051"/>
    <lineage>
        <taxon>Bacteria</taxon>
        <taxon>Pseudomonadati</taxon>
        <taxon>Bacteroidota</taxon>
        <taxon>Cytophagia</taxon>
        <taxon>Cytophagales</taxon>
        <taxon>Reichenbachiellaceae</taxon>
        <taxon>Marinoscillum</taxon>
    </lineage>
</organism>
<keyword evidence="3" id="KW-1185">Reference proteome</keyword>
<feature type="chain" id="PRO_5045970220" evidence="1">
    <location>
        <begin position="20"/>
        <end position="400"/>
    </location>
</feature>
<keyword evidence="1" id="KW-0732">Signal</keyword>
<evidence type="ECO:0000313" key="2">
    <source>
        <dbReference type="EMBL" id="MFH6983084.1"/>
    </source>
</evidence>
<accession>A0ABW7N6E9</accession>
<dbReference type="RefSeq" id="WP_395416659.1">
    <property type="nucleotide sequence ID" value="NZ_JBIPKE010000014.1"/>
</dbReference>
<protein>
    <submittedName>
        <fullName evidence="2">Uncharacterized protein</fullName>
    </submittedName>
</protein>
<evidence type="ECO:0000256" key="1">
    <source>
        <dbReference type="SAM" id="SignalP"/>
    </source>
</evidence>
<dbReference type="Proteomes" id="UP001610063">
    <property type="component" value="Unassembled WGS sequence"/>
</dbReference>
<gene>
    <name evidence="2" type="ORF">ACHKAR_06520</name>
</gene>
<comment type="caution">
    <text evidence="2">The sequence shown here is derived from an EMBL/GenBank/DDBJ whole genome shotgun (WGS) entry which is preliminary data.</text>
</comment>
<reference evidence="2 3" key="1">
    <citation type="journal article" date="2013" name="Int. J. Syst. Evol. Microbiol.">
        <title>Marinoscillum luteum sp. nov., isolated from marine sediment.</title>
        <authorList>
            <person name="Cha I.T."/>
            <person name="Park S.J."/>
            <person name="Kim S.J."/>
            <person name="Kim J.G."/>
            <person name="Jung M.Y."/>
            <person name="Shin K.S."/>
            <person name="Kwon K.K."/>
            <person name="Yang S.H."/>
            <person name="Seo Y.S."/>
            <person name="Rhee S.K."/>
        </authorList>
    </citation>
    <scope>NUCLEOTIDE SEQUENCE [LARGE SCALE GENOMIC DNA]</scope>
    <source>
        <strain evidence="2 3">KCTC 23939</strain>
    </source>
</reference>
<proteinExistence type="predicted"/>
<evidence type="ECO:0000313" key="3">
    <source>
        <dbReference type="Proteomes" id="UP001610063"/>
    </source>
</evidence>